<dbReference type="InterPro" id="IPR024269">
    <property type="entry name" value="DUF3791"/>
</dbReference>
<dbReference type="AlphaFoldDB" id="A0A4Q7NXL6"/>
<comment type="caution">
    <text evidence="1">The sequence shown here is derived from an EMBL/GenBank/DDBJ whole genome shotgun (WGS) entry which is preliminary data.</text>
</comment>
<dbReference type="EMBL" id="SGXF01000010">
    <property type="protein sequence ID" value="RZS92136.1"/>
    <property type="molecule type" value="Genomic_DNA"/>
</dbReference>
<sequence>MPGAVRKQINYMVVCVSEFARAKALHPRIAFQYLYGHKGIDFLKEQYEVEHTLSIEDAVEDLNIICKKKYLFHPIKRGLMDEIDIFMDSCVLASIVVLF</sequence>
<dbReference type="Pfam" id="PF12668">
    <property type="entry name" value="DUF3791"/>
    <property type="match status" value="1"/>
</dbReference>
<dbReference type="Proteomes" id="UP000292927">
    <property type="component" value="Unassembled WGS sequence"/>
</dbReference>
<proteinExistence type="predicted"/>
<evidence type="ECO:0000313" key="2">
    <source>
        <dbReference type="Proteomes" id="UP000292927"/>
    </source>
</evidence>
<name>A0A4Q7NXL6_9FIRM</name>
<dbReference type="OrthoDB" id="9805037at2"/>
<accession>A0A4Q7NXL6</accession>
<protein>
    <submittedName>
        <fullName evidence="1">Uncharacterized protein DUF3791</fullName>
    </submittedName>
</protein>
<dbReference type="RefSeq" id="WP_130436441.1">
    <property type="nucleotide sequence ID" value="NZ_SGXF01000010.1"/>
</dbReference>
<organism evidence="1 2">
    <name type="scientific">Cuneatibacter caecimuris</name>
    <dbReference type="NCBI Taxonomy" id="1796618"/>
    <lineage>
        <taxon>Bacteria</taxon>
        <taxon>Bacillati</taxon>
        <taxon>Bacillota</taxon>
        <taxon>Clostridia</taxon>
        <taxon>Lachnospirales</taxon>
        <taxon>Lachnospiraceae</taxon>
        <taxon>Cuneatibacter</taxon>
    </lineage>
</organism>
<evidence type="ECO:0000313" key="1">
    <source>
        <dbReference type="EMBL" id="RZS92136.1"/>
    </source>
</evidence>
<reference evidence="1 2" key="1">
    <citation type="submission" date="2019-02" db="EMBL/GenBank/DDBJ databases">
        <title>Genomic Encyclopedia of Type Strains, Phase IV (KMG-IV): sequencing the most valuable type-strain genomes for metagenomic binning, comparative biology and taxonomic classification.</title>
        <authorList>
            <person name="Goeker M."/>
        </authorList>
    </citation>
    <scope>NUCLEOTIDE SEQUENCE [LARGE SCALE GENOMIC DNA]</scope>
    <source>
        <strain evidence="1 2">DSM 29486</strain>
    </source>
</reference>
<keyword evidence="2" id="KW-1185">Reference proteome</keyword>
<gene>
    <name evidence="1" type="ORF">EV209_3259</name>
</gene>